<dbReference type="RefSeq" id="WP_341374009.1">
    <property type="nucleotide sequence ID" value="NZ_JBBUTF010000007.1"/>
</dbReference>
<gene>
    <name evidence="3" type="ORF">AACH11_09690</name>
</gene>
<keyword evidence="4" id="KW-1185">Reference proteome</keyword>
<feature type="domain" description="Ice-binding protein C-terminal" evidence="2">
    <location>
        <begin position="178"/>
        <end position="202"/>
    </location>
</feature>
<evidence type="ECO:0000313" key="4">
    <source>
        <dbReference type="Proteomes" id="UP001368500"/>
    </source>
</evidence>
<dbReference type="Pfam" id="PF07589">
    <property type="entry name" value="PEP-CTERM"/>
    <property type="match status" value="1"/>
</dbReference>
<accession>A0ABU9B8L1</accession>
<dbReference type="InterPro" id="IPR013424">
    <property type="entry name" value="Ice-binding_C"/>
</dbReference>
<feature type="chain" id="PRO_5046355972" evidence="1">
    <location>
        <begin position="23"/>
        <end position="213"/>
    </location>
</feature>
<organism evidence="3 4">
    <name type="scientific">Pseudaquabacterium rugosum</name>
    <dbReference type="NCBI Taxonomy" id="2984194"/>
    <lineage>
        <taxon>Bacteria</taxon>
        <taxon>Pseudomonadati</taxon>
        <taxon>Pseudomonadota</taxon>
        <taxon>Betaproteobacteria</taxon>
        <taxon>Burkholderiales</taxon>
        <taxon>Sphaerotilaceae</taxon>
        <taxon>Pseudaquabacterium</taxon>
    </lineage>
</organism>
<dbReference type="Proteomes" id="UP001368500">
    <property type="component" value="Unassembled WGS sequence"/>
</dbReference>
<reference evidence="3 4" key="1">
    <citation type="submission" date="2024-04" db="EMBL/GenBank/DDBJ databases">
        <title>Novel species of the genus Ideonella isolated from streams.</title>
        <authorList>
            <person name="Lu H."/>
        </authorList>
    </citation>
    <scope>NUCLEOTIDE SEQUENCE [LARGE SCALE GENOMIC DNA]</scope>
    <source>
        <strain evidence="3 4">BYS139W</strain>
    </source>
</reference>
<feature type="signal peptide" evidence="1">
    <location>
        <begin position="1"/>
        <end position="22"/>
    </location>
</feature>
<name>A0ABU9B8L1_9BURK</name>
<dbReference type="NCBIfam" id="TIGR02595">
    <property type="entry name" value="PEP_CTERM"/>
    <property type="match status" value="1"/>
</dbReference>
<evidence type="ECO:0000256" key="1">
    <source>
        <dbReference type="SAM" id="SignalP"/>
    </source>
</evidence>
<sequence>MQRRFATLAAAAAALSSQAALAVPTAVFTDGRLTGVRNLETSVGTFDVDWEVGTCADVYGNDLCTTVGNPFGFDQAGAQAAATALDDFLATQDESLLPGYNPATGNSLTFVATPYAIVPYELRIGPTVRRDGESISVYLTSGLTRDDYVWGGSVRTKPGSSGRSTFATYTPSVVPPSAVPEPATWLMMGLGLAVVGVAGRRRLAGPDETRRAR</sequence>
<keyword evidence="1" id="KW-0732">Signal</keyword>
<evidence type="ECO:0000259" key="2">
    <source>
        <dbReference type="Pfam" id="PF07589"/>
    </source>
</evidence>
<proteinExistence type="predicted"/>
<dbReference type="EMBL" id="JBBUTF010000007">
    <property type="protein sequence ID" value="MEK8026229.1"/>
    <property type="molecule type" value="Genomic_DNA"/>
</dbReference>
<comment type="caution">
    <text evidence="3">The sequence shown here is derived from an EMBL/GenBank/DDBJ whole genome shotgun (WGS) entry which is preliminary data.</text>
</comment>
<evidence type="ECO:0000313" key="3">
    <source>
        <dbReference type="EMBL" id="MEK8026229.1"/>
    </source>
</evidence>
<protein>
    <submittedName>
        <fullName evidence="3">PEP-CTERM sorting domain-containing protein</fullName>
    </submittedName>
</protein>